<feature type="transmembrane region" description="Helical" evidence="1">
    <location>
        <begin position="122"/>
        <end position="140"/>
    </location>
</feature>
<name>A0A497ZS81_9RHOB</name>
<dbReference type="InterPro" id="IPR000620">
    <property type="entry name" value="EamA_dom"/>
</dbReference>
<dbReference type="Pfam" id="PF00892">
    <property type="entry name" value="EamA"/>
    <property type="match status" value="1"/>
</dbReference>
<feature type="transmembrane region" description="Helical" evidence="1">
    <location>
        <begin position="94"/>
        <end position="115"/>
    </location>
</feature>
<dbReference type="Proteomes" id="UP000271700">
    <property type="component" value="Unassembled WGS sequence"/>
</dbReference>
<keyword evidence="1" id="KW-0812">Transmembrane</keyword>
<feature type="transmembrane region" description="Helical" evidence="1">
    <location>
        <begin position="146"/>
        <end position="166"/>
    </location>
</feature>
<dbReference type="Gene3D" id="1.10.3730.20">
    <property type="match status" value="1"/>
</dbReference>
<feature type="transmembrane region" description="Helical" evidence="1">
    <location>
        <begin position="178"/>
        <end position="197"/>
    </location>
</feature>
<evidence type="ECO:0000259" key="2">
    <source>
        <dbReference type="Pfam" id="PF00892"/>
    </source>
</evidence>
<dbReference type="OrthoDB" id="7165334at2"/>
<dbReference type="STRING" id="981384.GCA_000192475_02382"/>
<keyword evidence="4" id="KW-1185">Reference proteome</keyword>
<evidence type="ECO:0000313" key="3">
    <source>
        <dbReference type="EMBL" id="RLK07786.1"/>
    </source>
</evidence>
<accession>A0A497ZS81</accession>
<feature type="transmembrane region" description="Helical" evidence="1">
    <location>
        <begin position="262"/>
        <end position="280"/>
    </location>
</feature>
<feature type="domain" description="EamA" evidence="2">
    <location>
        <begin position="6"/>
        <end position="139"/>
    </location>
</feature>
<feature type="transmembrane region" description="Helical" evidence="1">
    <location>
        <begin position="34"/>
        <end position="57"/>
    </location>
</feature>
<reference evidence="3 4" key="1">
    <citation type="submission" date="2018-10" db="EMBL/GenBank/DDBJ databases">
        <title>Genomic Encyclopedia of Archaeal and Bacterial Type Strains, Phase II (KMG-II): from individual species to whole genera.</title>
        <authorList>
            <person name="Goeker M."/>
        </authorList>
    </citation>
    <scope>NUCLEOTIDE SEQUENCE [LARGE SCALE GENOMIC DNA]</scope>
    <source>
        <strain evidence="3 4">DSM 29317</strain>
    </source>
</reference>
<keyword evidence="1" id="KW-1133">Transmembrane helix</keyword>
<sequence>MTPNLRGALLMMGSMAAFTVNDTLVKVVGQDMPLFQLVTTRGALATILVFFLARHLGALHLDFSRHDKWLVVFRCLAELSATFFFLTALMHMPLANVTAVLQALPLTVTLGAALFFQEKIGWRRIVAIAMGFVGMLLIVRPGPDGFSIYAIYALIAVASVTARDLITRHMSAEVPSMVVTLATSLSITSVAAIVSVFEGWVPVSTASGAMVASAAVFVLMGYLFSVMVMRVGEVGFIAPFRYSSLLWALGLGWAVFGDWPDSITLFGAALVVGAGMFTLFRERSRQAED</sequence>
<feature type="transmembrane region" description="Helical" evidence="1">
    <location>
        <begin position="203"/>
        <end position="224"/>
    </location>
</feature>
<comment type="caution">
    <text evidence="3">The sequence shown here is derived from an EMBL/GenBank/DDBJ whole genome shotgun (WGS) entry which is preliminary data.</text>
</comment>
<keyword evidence="1" id="KW-0472">Membrane</keyword>
<dbReference type="InterPro" id="IPR037185">
    <property type="entry name" value="EmrE-like"/>
</dbReference>
<evidence type="ECO:0000313" key="4">
    <source>
        <dbReference type="Proteomes" id="UP000271700"/>
    </source>
</evidence>
<protein>
    <submittedName>
        <fullName evidence="3">S-adenosylmethionine uptake transporter</fullName>
    </submittedName>
</protein>
<dbReference type="SUPFAM" id="SSF103481">
    <property type="entry name" value="Multidrug resistance efflux transporter EmrE"/>
    <property type="match status" value="2"/>
</dbReference>
<organism evidence="3 4">
    <name type="scientific">Ruegeria conchae</name>
    <dbReference type="NCBI Taxonomy" id="981384"/>
    <lineage>
        <taxon>Bacteria</taxon>
        <taxon>Pseudomonadati</taxon>
        <taxon>Pseudomonadota</taxon>
        <taxon>Alphaproteobacteria</taxon>
        <taxon>Rhodobacterales</taxon>
        <taxon>Roseobacteraceae</taxon>
        <taxon>Ruegeria</taxon>
    </lineage>
</organism>
<dbReference type="PANTHER" id="PTHR22911">
    <property type="entry name" value="ACYL-MALONYL CONDENSING ENZYME-RELATED"/>
    <property type="match status" value="1"/>
</dbReference>
<dbReference type="GO" id="GO:0016020">
    <property type="term" value="C:membrane"/>
    <property type="evidence" value="ECO:0007669"/>
    <property type="project" value="InterPro"/>
</dbReference>
<dbReference type="RefSeq" id="WP_010441190.1">
    <property type="nucleotide sequence ID" value="NZ_AEYW01000010.1"/>
</dbReference>
<feature type="transmembrane region" description="Helical" evidence="1">
    <location>
        <begin position="236"/>
        <end position="256"/>
    </location>
</feature>
<dbReference type="PANTHER" id="PTHR22911:SF103">
    <property type="entry name" value="BLR2811 PROTEIN"/>
    <property type="match status" value="1"/>
</dbReference>
<feature type="transmembrane region" description="Helical" evidence="1">
    <location>
        <begin position="69"/>
        <end position="88"/>
    </location>
</feature>
<evidence type="ECO:0000256" key="1">
    <source>
        <dbReference type="SAM" id="Phobius"/>
    </source>
</evidence>
<dbReference type="EMBL" id="RCCT01000002">
    <property type="protein sequence ID" value="RLK07786.1"/>
    <property type="molecule type" value="Genomic_DNA"/>
</dbReference>
<gene>
    <name evidence="3" type="ORF">CLV75_1447</name>
</gene>
<dbReference type="AlphaFoldDB" id="A0A497ZS81"/>
<feature type="transmembrane region" description="Helical" evidence="1">
    <location>
        <begin position="7"/>
        <end position="28"/>
    </location>
</feature>
<proteinExistence type="predicted"/>